<proteinExistence type="predicted"/>
<feature type="transmembrane region" description="Helical" evidence="1">
    <location>
        <begin position="28"/>
        <end position="50"/>
    </location>
</feature>
<protein>
    <submittedName>
        <fullName evidence="2">Uncharacterized protein</fullName>
    </submittedName>
</protein>
<keyword evidence="1" id="KW-1133">Transmembrane helix</keyword>
<name>A0A8S5SN61_9CAUD</name>
<sequence>MSLFNNKLTPVRLHKKVSWREKYEVEIIFAKGILLIILLFIFAFCIVGQMDPYNNGCLV</sequence>
<reference evidence="2" key="1">
    <citation type="journal article" date="2021" name="Proc. Natl. Acad. Sci. U.S.A.">
        <title>A Catalog of Tens of Thousands of Viruses from Human Metagenomes Reveals Hidden Associations with Chronic Diseases.</title>
        <authorList>
            <person name="Tisza M.J."/>
            <person name="Buck C.B."/>
        </authorList>
    </citation>
    <scope>NUCLEOTIDE SEQUENCE</scope>
    <source>
        <strain evidence="2">CteZR38</strain>
    </source>
</reference>
<evidence type="ECO:0000256" key="1">
    <source>
        <dbReference type="SAM" id="Phobius"/>
    </source>
</evidence>
<evidence type="ECO:0000313" key="2">
    <source>
        <dbReference type="EMBL" id="DAF52449.1"/>
    </source>
</evidence>
<accession>A0A8S5SN61</accession>
<organism evidence="2">
    <name type="scientific">Siphoviridae sp. cteZR38</name>
    <dbReference type="NCBI Taxonomy" id="2827906"/>
    <lineage>
        <taxon>Viruses</taxon>
        <taxon>Duplodnaviria</taxon>
        <taxon>Heunggongvirae</taxon>
        <taxon>Uroviricota</taxon>
        <taxon>Caudoviricetes</taxon>
    </lineage>
</organism>
<keyword evidence="1" id="KW-0472">Membrane</keyword>
<keyword evidence="1" id="KW-0812">Transmembrane</keyword>
<dbReference type="EMBL" id="BK032636">
    <property type="protein sequence ID" value="DAF52449.1"/>
    <property type="molecule type" value="Genomic_DNA"/>
</dbReference>